<evidence type="ECO:0000256" key="1">
    <source>
        <dbReference type="ARBA" id="ARBA00002274"/>
    </source>
</evidence>
<dbReference type="NCBIfam" id="TIGR00682">
    <property type="entry name" value="lpxK"/>
    <property type="match status" value="1"/>
</dbReference>
<evidence type="ECO:0000256" key="6">
    <source>
        <dbReference type="ARBA" id="ARBA00022556"/>
    </source>
</evidence>
<dbReference type="SUPFAM" id="SSF52540">
    <property type="entry name" value="P-loop containing nucleoside triphosphate hydrolases"/>
    <property type="match status" value="1"/>
</dbReference>
<dbReference type="OrthoDB" id="9766423at2"/>
<evidence type="ECO:0000313" key="15">
    <source>
        <dbReference type="Proteomes" id="UP000231960"/>
    </source>
</evidence>
<evidence type="ECO:0000256" key="2">
    <source>
        <dbReference type="ARBA" id="ARBA00004870"/>
    </source>
</evidence>
<sequence>MKWLRFLLFPFGILYWLITSIRNYLYNHVLYKSYQAPIPVIAVGNLSVGGTGKSPQTEYLIRLLSDKYKVAVLSRGYKRKTEGFVLADENTRVEDLGDEPFQFFSKFHHIQVAVDADRTNGIKQLLQSGNPPEVILLDDAYQHRKVKATAYILLTAYGDLYCDDYILPVGNLRESGSGADRAAIIIVTKCPENITETEIQKIKNKLQPKPFQKIFFTTISYDEYVYNQTEKIRLADIPAEQIFAVSGIANPDLFYAHLAVSDRLTFPDHHHFSAKDIDKITEKSNGKIIITTEKDYMRLKGKLPQDKLYYLPIKTDFIKEKEIFDQAVISVCNAELNQIP</sequence>
<dbReference type="InterPro" id="IPR027417">
    <property type="entry name" value="P-loop_NTPase"/>
</dbReference>
<evidence type="ECO:0000256" key="12">
    <source>
        <dbReference type="ARBA" id="ARBA00029757"/>
    </source>
</evidence>
<keyword evidence="15" id="KW-1185">Reference proteome</keyword>
<dbReference type="GO" id="GO:0009244">
    <property type="term" value="P:lipopolysaccharide core region biosynthetic process"/>
    <property type="evidence" value="ECO:0007669"/>
    <property type="project" value="TreeGrafter"/>
</dbReference>
<dbReference type="GO" id="GO:0009029">
    <property type="term" value="F:lipid-A 4'-kinase activity"/>
    <property type="evidence" value="ECO:0007669"/>
    <property type="project" value="UniProtKB-UniRule"/>
</dbReference>
<evidence type="ECO:0000256" key="7">
    <source>
        <dbReference type="ARBA" id="ARBA00022679"/>
    </source>
</evidence>
<dbReference type="PANTHER" id="PTHR42724">
    <property type="entry name" value="TETRAACYLDISACCHARIDE 4'-KINASE"/>
    <property type="match status" value="1"/>
</dbReference>
<keyword evidence="11 13" id="KW-0443">Lipid metabolism</keyword>
<dbReference type="GO" id="GO:0005524">
    <property type="term" value="F:ATP binding"/>
    <property type="evidence" value="ECO:0007669"/>
    <property type="project" value="UniProtKB-UniRule"/>
</dbReference>
<gene>
    <name evidence="13 14" type="primary">lpxK</name>
    <name evidence="14" type="ORF">CDL10_04585</name>
</gene>
<dbReference type="HAMAP" id="MF_00409">
    <property type="entry name" value="LpxK"/>
    <property type="match status" value="1"/>
</dbReference>
<dbReference type="PANTHER" id="PTHR42724:SF1">
    <property type="entry name" value="TETRAACYLDISACCHARIDE 4'-KINASE, MITOCHONDRIAL-RELATED"/>
    <property type="match status" value="1"/>
</dbReference>
<evidence type="ECO:0000256" key="8">
    <source>
        <dbReference type="ARBA" id="ARBA00022741"/>
    </source>
</evidence>
<comment type="function">
    <text evidence="1 13">Transfers the gamma-phosphate of ATP to the 4'-position of a tetraacyldisaccharide 1-phosphate intermediate (termed DS-1-P) to form tetraacyldisaccharide 1,4'-bis-phosphate (lipid IVA).</text>
</comment>
<evidence type="ECO:0000256" key="3">
    <source>
        <dbReference type="ARBA" id="ARBA00012071"/>
    </source>
</evidence>
<dbReference type="Pfam" id="PF02606">
    <property type="entry name" value="LpxK"/>
    <property type="match status" value="1"/>
</dbReference>
<keyword evidence="7 13" id="KW-0808">Transferase</keyword>
<evidence type="ECO:0000256" key="13">
    <source>
        <dbReference type="HAMAP-Rule" id="MF_00409"/>
    </source>
</evidence>
<dbReference type="Proteomes" id="UP000231960">
    <property type="component" value="Unassembled WGS sequence"/>
</dbReference>
<evidence type="ECO:0000256" key="5">
    <source>
        <dbReference type="ARBA" id="ARBA00022516"/>
    </source>
</evidence>
<dbReference type="RefSeq" id="WP_100677445.1">
    <property type="nucleotide sequence ID" value="NZ_NIPO01000001.1"/>
</dbReference>
<dbReference type="EC" id="2.7.1.130" evidence="3 13"/>
<keyword evidence="9 13" id="KW-0418">Kinase</keyword>
<dbReference type="EMBL" id="NIPO01000001">
    <property type="protein sequence ID" value="PJR03878.1"/>
    <property type="molecule type" value="Genomic_DNA"/>
</dbReference>
<evidence type="ECO:0000256" key="9">
    <source>
        <dbReference type="ARBA" id="ARBA00022777"/>
    </source>
</evidence>
<comment type="pathway">
    <text evidence="2 13">Glycolipid biosynthesis; lipid IV(A) biosynthesis; lipid IV(A) from (3R)-3-hydroxytetradecanoyl-[acyl-carrier-protein] and UDP-N-acetyl-alpha-D-glucosamine: step 6/6.</text>
</comment>
<dbReference type="GO" id="GO:0005886">
    <property type="term" value="C:plasma membrane"/>
    <property type="evidence" value="ECO:0007669"/>
    <property type="project" value="TreeGrafter"/>
</dbReference>
<keyword evidence="10 13" id="KW-0067">ATP-binding</keyword>
<dbReference type="GO" id="GO:0009245">
    <property type="term" value="P:lipid A biosynthetic process"/>
    <property type="evidence" value="ECO:0007669"/>
    <property type="project" value="UniProtKB-UniRule"/>
</dbReference>
<comment type="catalytic activity">
    <reaction evidence="13">
        <text>a lipid A disaccharide + ATP = a lipid IVA + ADP + H(+)</text>
        <dbReference type="Rhea" id="RHEA:67840"/>
        <dbReference type="ChEBI" id="CHEBI:15378"/>
        <dbReference type="ChEBI" id="CHEBI:30616"/>
        <dbReference type="ChEBI" id="CHEBI:176343"/>
        <dbReference type="ChEBI" id="CHEBI:176425"/>
        <dbReference type="ChEBI" id="CHEBI:456216"/>
        <dbReference type="EC" id="2.7.1.130"/>
    </reaction>
</comment>
<comment type="caution">
    <text evidence="13">Lacks conserved residue(s) required for the propagation of feature annotation.</text>
</comment>
<accession>A0A2M9R4T9</accession>
<keyword evidence="5 13" id="KW-0444">Lipid biosynthesis</keyword>
<protein>
    <recommendedName>
        <fullName evidence="4 13">Tetraacyldisaccharide 4'-kinase</fullName>
        <ecNumber evidence="3 13">2.7.1.130</ecNumber>
    </recommendedName>
    <alternativeName>
        <fullName evidence="12 13">Lipid A 4'-kinase</fullName>
    </alternativeName>
</protein>
<comment type="similarity">
    <text evidence="13">Belongs to the LpxK family.</text>
</comment>
<evidence type="ECO:0000256" key="4">
    <source>
        <dbReference type="ARBA" id="ARBA00016436"/>
    </source>
</evidence>
<evidence type="ECO:0000256" key="11">
    <source>
        <dbReference type="ARBA" id="ARBA00023098"/>
    </source>
</evidence>
<keyword evidence="8 13" id="KW-0547">Nucleotide-binding</keyword>
<reference evidence="14 15" key="1">
    <citation type="submission" date="2017-06" db="EMBL/GenBank/DDBJ databases">
        <title>Description of Avrilella dinanensis gen. nov. sp. nov.</title>
        <authorList>
            <person name="Leyer C."/>
            <person name="Sassi M."/>
            <person name="Minet J."/>
            <person name="Kayal S."/>
            <person name="Cattoir V."/>
        </authorList>
    </citation>
    <scope>NUCLEOTIDE SEQUENCE [LARGE SCALE GENOMIC DNA]</scope>
    <source>
        <strain evidence="14 15">UR159</strain>
    </source>
</reference>
<dbReference type="AlphaFoldDB" id="A0A2M9R4T9"/>
<comment type="caution">
    <text evidence="14">The sequence shown here is derived from an EMBL/GenBank/DDBJ whole genome shotgun (WGS) entry which is preliminary data.</text>
</comment>
<dbReference type="InterPro" id="IPR003758">
    <property type="entry name" value="LpxK"/>
</dbReference>
<organism evidence="14 15">
    <name type="scientific">Avrilella dinanensis</name>
    <dbReference type="NCBI Taxonomy" id="2008672"/>
    <lineage>
        <taxon>Bacteria</taxon>
        <taxon>Pseudomonadati</taxon>
        <taxon>Bacteroidota</taxon>
        <taxon>Flavobacteriia</taxon>
        <taxon>Flavobacteriales</taxon>
        <taxon>Flavobacteriaceae</taxon>
        <taxon>Avrilella</taxon>
    </lineage>
</organism>
<keyword evidence="6 13" id="KW-0441">Lipid A biosynthesis</keyword>
<evidence type="ECO:0000313" key="14">
    <source>
        <dbReference type="EMBL" id="PJR03878.1"/>
    </source>
</evidence>
<dbReference type="UniPathway" id="UPA00359">
    <property type="reaction ID" value="UER00482"/>
</dbReference>
<evidence type="ECO:0000256" key="10">
    <source>
        <dbReference type="ARBA" id="ARBA00022840"/>
    </source>
</evidence>
<name>A0A2M9R4T9_9FLAO</name>
<proteinExistence type="inferred from homology"/>